<feature type="compositionally biased region" description="Polar residues" evidence="6">
    <location>
        <begin position="212"/>
        <end position="242"/>
    </location>
</feature>
<dbReference type="SUPFAM" id="SSF57959">
    <property type="entry name" value="Leucine zipper domain"/>
    <property type="match status" value="1"/>
</dbReference>
<dbReference type="SUPFAM" id="SSF111430">
    <property type="entry name" value="YAP1 redox domain"/>
    <property type="match status" value="1"/>
</dbReference>
<feature type="compositionally biased region" description="Polar residues" evidence="6">
    <location>
        <begin position="157"/>
        <end position="176"/>
    </location>
</feature>
<dbReference type="Proteomes" id="UP000236544">
    <property type="component" value="Unassembled WGS sequence"/>
</dbReference>
<feature type="compositionally biased region" description="Basic and acidic residues" evidence="6">
    <location>
        <begin position="48"/>
        <end position="74"/>
    </location>
</feature>
<keyword evidence="9" id="KW-1185">Reference proteome</keyword>
<feature type="region of interest" description="Disordered" evidence="6">
    <location>
        <begin position="203"/>
        <end position="249"/>
    </location>
</feature>
<feature type="compositionally biased region" description="Low complexity" evidence="6">
    <location>
        <begin position="460"/>
        <end position="469"/>
    </location>
</feature>
<evidence type="ECO:0000256" key="1">
    <source>
        <dbReference type="ARBA" id="ARBA00004123"/>
    </source>
</evidence>
<dbReference type="PROSITE" id="PS00036">
    <property type="entry name" value="BZIP_BASIC"/>
    <property type="match status" value="1"/>
</dbReference>
<feature type="region of interest" description="Disordered" evidence="6">
    <location>
        <begin position="1"/>
        <end position="75"/>
    </location>
</feature>
<evidence type="ECO:0000313" key="8">
    <source>
        <dbReference type="EMBL" id="CUS23429.1"/>
    </source>
</evidence>
<feature type="compositionally biased region" description="Basic and acidic residues" evidence="6">
    <location>
        <begin position="115"/>
        <end position="130"/>
    </location>
</feature>
<dbReference type="PANTHER" id="PTHR40621">
    <property type="entry name" value="TRANSCRIPTION FACTOR KAPC-RELATED"/>
    <property type="match status" value="1"/>
</dbReference>
<organism evidence="8 9">
    <name type="scientific">Lachancea quebecensis</name>
    <dbReference type="NCBI Taxonomy" id="1654605"/>
    <lineage>
        <taxon>Eukaryota</taxon>
        <taxon>Fungi</taxon>
        <taxon>Dikarya</taxon>
        <taxon>Ascomycota</taxon>
        <taxon>Saccharomycotina</taxon>
        <taxon>Saccharomycetes</taxon>
        <taxon>Saccharomycetales</taxon>
        <taxon>Saccharomycetaceae</taxon>
        <taxon>Lachancea</taxon>
    </lineage>
</organism>
<dbReference type="AlphaFoldDB" id="A0A0P1KTP8"/>
<feature type="domain" description="BZIP" evidence="7">
    <location>
        <begin position="32"/>
        <end position="95"/>
    </location>
</feature>
<dbReference type="Gene3D" id="1.10.238.100">
    <property type="entry name" value="YAP1 redox domain. Chain B"/>
    <property type="match status" value="1"/>
</dbReference>
<dbReference type="Gene3D" id="1.20.5.170">
    <property type="match status" value="1"/>
</dbReference>
<dbReference type="EMBL" id="LN890547">
    <property type="protein sequence ID" value="CUS23429.1"/>
    <property type="molecule type" value="Genomic_DNA"/>
</dbReference>
<evidence type="ECO:0000256" key="5">
    <source>
        <dbReference type="ARBA" id="ARBA00023242"/>
    </source>
</evidence>
<dbReference type="GO" id="GO:0005737">
    <property type="term" value="C:cytoplasm"/>
    <property type="evidence" value="ECO:0007669"/>
    <property type="project" value="UniProtKB-SubCell"/>
</dbReference>
<evidence type="ECO:0000256" key="6">
    <source>
        <dbReference type="SAM" id="MobiDB-lite"/>
    </source>
</evidence>
<gene>
    <name evidence="8" type="ORF">LAQU0_S10e00188g</name>
</gene>
<feature type="compositionally biased region" description="Polar residues" evidence="6">
    <location>
        <begin position="477"/>
        <end position="489"/>
    </location>
</feature>
<dbReference type="SMART" id="SM00338">
    <property type="entry name" value="BRLZ"/>
    <property type="match status" value="1"/>
</dbReference>
<dbReference type="PROSITE" id="PS50217">
    <property type="entry name" value="BZIP"/>
    <property type="match status" value="1"/>
</dbReference>
<dbReference type="FunFam" id="1.20.5.170:FF:000067">
    <property type="entry name" value="BZIP transcription factor"/>
    <property type="match status" value="1"/>
</dbReference>
<feature type="region of interest" description="Disordered" evidence="6">
    <location>
        <begin position="115"/>
        <end position="185"/>
    </location>
</feature>
<dbReference type="InterPro" id="IPR013910">
    <property type="entry name" value="TF_PAP1"/>
</dbReference>
<dbReference type="CDD" id="cd14688">
    <property type="entry name" value="bZIP_YAP"/>
    <property type="match status" value="1"/>
</dbReference>
<evidence type="ECO:0000256" key="3">
    <source>
        <dbReference type="ARBA" id="ARBA00023015"/>
    </source>
</evidence>
<accession>A0A0P1KTP8</accession>
<dbReference type="InterPro" id="IPR023167">
    <property type="entry name" value="Yap1_redox_dom_sf"/>
</dbReference>
<name>A0A0P1KTP8_9SACH</name>
<dbReference type="GO" id="GO:0090575">
    <property type="term" value="C:RNA polymerase II transcription regulator complex"/>
    <property type="evidence" value="ECO:0007669"/>
    <property type="project" value="TreeGrafter"/>
</dbReference>
<protein>
    <submittedName>
        <fullName evidence="8">LAQU0S10e00188g1_1</fullName>
    </submittedName>
</protein>
<evidence type="ECO:0000313" key="9">
    <source>
        <dbReference type="Proteomes" id="UP000236544"/>
    </source>
</evidence>
<evidence type="ECO:0000256" key="4">
    <source>
        <dbReference type="ARBA" id="ARBA00023163"/>
    </source>
</evidence>
<sequence>MSTVKRQLEASTPPADLPKRKGSKPGRKPLDTEAKNKRTAQNRAAQRAFRERKERKMRELEEQVERLEKVREQSEMESEFLRSQLQMLIAEIQKYRPQQSSDSQVLKYLAEAEERCKAAPVEKRTGRDAARSSTSGSSRGDPDNASRSRSRSTSLSEHNTLDTSRPQRFSENSSPADQDEAAKINANVQRKMNFTFEYPKDIPPANGAFPSPSGSVSTTSNHSFSHRPFSQLSNTPRTSSGSLDFLGDSASNTQSLPKFATSDPGNSDFDFNSHFDEQVSDFCTQMNEVCGTRDCPMPQALPPSAAASVTSKPISPIHEQEPEPSRPTQAKNSVADTLLKQTQQQQSPNSWDSPQFGHSGFGMGIEDTTNRWLFPDFSHGNTSSVVRAPSANADSVPFIDTSMAFPTDQPDALLPQNSDDVLNQFFEEDPIVSQLTTEESNYDPFKPSMHPSADSETSKHSVSSSSNDSDPSRAESNASTALTEPNYTTDKTTVPSAVLAVEDADVVPARDGLLLKCSEIWDRITAHPKYSDIDIDGLCMELRTKAKCSEKGVVVNSDDVQNALAKHMS</sequence>
<keyword evidence="4" id="KW-0804">Transcription</keyword>
<feature type="region of interest" description="Disordered" evidence="6">
    <location>
        <begin position="436"/>
        <end position="489"/>
    </location>
</feature>
<dbReference type="GO" id="GO:0001228">
    <property type="term" value="F:DNA-binding transcription activator activity, RNA polymerase II-specific"/>
    <property type="evidence" value="ECO:0007669"/>
    <property type="project" value="TreeGrafter"/>
</dbReference>
<dbReference type="GO" id="GO:0034599">
    <property type="term" value="P:cellular response to oxidative stress"/>
    <property type="evidence" value="ECO:0007669"/>
    <property type="project" value="UniProtKB-ARBA"/>
</dbReference>
<evidence type="ECO:0000256" key="2">
    <source>
        <dbReference type="ARBA" id="ARBA00004496"/>
    </source>
</evidence>
<dbReference type="InterPro" id="IPR004827">
    <property type="entry name" value="bZIP"/>
</dbReference>
<comment type="subcellular location">
    <subcellularLocation>
        <location evidence="2">Cytoplasm</location>
    </subcellularLocation>
    <subcellularLocation>
        <location evidence="1">Nucleus</location>
    </subcellularLocation>
</comment>
<dbReference type="PANTHER" id="PTHR40621:SF6">
    <property type="entry name" value="AP-1-LIKE TRANSCRIPTION FACTOR YAP1-RELATED"/>
    <property type="match status" value="1"/>
</dbReference>
<keyword evidence="5" id="KW-0539">Nucleus</keyword>
<dbReference type="Pfam" id="PF08601">
    <property type="entry name" value="PAP1"/>
    <property type="match status" value="1"/>
</dbReference>
<dbReference type="OrthoDB" id="5380163at2759"/>
<evidence type="ECO:0000259" key="7">
    <source>
        <dbReference type="PROSITE" id="PS50217"/>
    </source>
</evidence>
<dbReference type="InterPro" id="IPR046347">
    <property type="entry name" value="bZIP_sf"/>
</dbReference>
<keyword evidence="3" id="KW-0805">Transcription regulation</keyword>
<feature type="region of interest" description="Disordered" evidence="6">
    <location>
        <begin position="301"/>
        <end position="332"/>
    </location>
</feature>
<reference evidence="9" key="1">
    <citation type="submission" date="2015-10" db="EMBL/GenBank/DDBJ databases">
        <authorList>
            <person name="Devillers H."/>
        </authorList>
    </citation>
    <scope>NUCLEOTIDE SEQUENCE [LARGE SCALE GENOMIC DNA]</scope>
</reference>
<dbReference type="InterPro" id="IPR050936">
    <property type="entry name" value="AP-1-like"/>
</dbReference>
<dbReference type="GO" id="GO:0000976">
    <property type="term" value="F:transcription cis-regulatory region binding"/>
    <property type="evidence" value="ECO:0007669"/>
    <property type="project" value="InterPro"/>
</dbReference>
<proteinExistence type="predicted"/>